<dbReference type="EMBL" id="CP048113">
    <property type="protein sequence ID" value="QHS58788.1"/>
    <property type="molecule type" value="Genomic_DNA"/>
</dbReference>
<feature type="chain" id="PRO_5025557597" description="Bulb-type lectin domain-containing protein" evidence="1">
    <location>
        <begin position="23"/>
        <end position="373"/>
    </location>
</feature>
<feature type="signal peptide" evidence="1">
    <location>
        <begin position="1"/>
        <end position="22"/>
    </location>
</feature>
<dbReference type="SMART" id="SM00108">
    <property type="entry name" value="B_lectin"/>
    <property type="match status" value="1"/>
</dbReference>
<dbReference type="PROSITE" id="PS51257">
    <property type="entry name" value="PROKAR_LIPOPROTEIN"/>
    <property type="match status" value="1"/>
</dbReference>
<gene>
    <name evidence="3" type="ORF">GWR21_03965</name>
</gene>
<evidence type="ECO:0000313" key="4">
    <source>
        <dbReference type="Proteomes" id="UP000476411"/>
    </source>
</evidence>
<dbReference type="Pfam" id="PF12388">
    <property type="entry name" value="Peptidase_M57"/>
    <property type="match status" value="1"/>
</dbReference>
<keyword evidence="4" id="KW-1185">Reference proteome</keyword>
<protein>
    <recommendedName>
        <fullName evidence="2">Bulb-type lectin domain-containing protein</fullName>
    </recommendedName>
</protein>
<dbReference type="PROSITE" id="PS50927">
    <property type="entry name" value="BULB_LECTIN"/>
    <property type="match status" value="1"/>
</dbReference>
<dbReference type="SUPFAM" id="SSF51110">
    <property type="entry name" value="alpha-D-mannose-specific plant lectins"/>
    <property type="match status" value="1"/>
</dbReference>
<accession>A0A6B9Z960</accession>
<dbReference type="KEGG" id="chih:GWR21_03965"/>
<dbReference type="Gene3D" id="2.90.10.10">
    <property type="entry name" value="Bulb-type lectin domain"/>
    <property type="match status" value="2"/>
</dbReference>
<organism evidence="3 4">
    <name type="scientific">Chitinophaga agri</name>
    <dbReference type="NCBI Taxonomy" id="2703787"/>
    <lineage>
        <taxon>Bacteria</taxon>
        <taxon>Pseudomonadati</taxon>
        <taxon>Bacteroidota</taxon>
        <taxon>Chitinophagia</taxon>
        <taxon>Chitinophagales</taxon>
        <taxon>Chitinophagaceae</taxon>
        <taxon>Chitinophaga</taxon>
    </lineage>
</organism>
<dbReference type="AlphaFoldDB" id="A0A6B9Z960"/>
<dbReference type="InterPro" id="IPR024653">
    <property type="entry name" value="Peptidase_M10/M27/M57"/>
</dbReference>
<feature type="domain" description="Bulb-type lectin" evidence="2">
    <location>
        <begin position="262"/>
        <end position="371"/>
    </location>
</feature>
<dbReference type="InterPro" id="IPR001480">
    <property type="entry name" value="Bulb-type_lectin_dom"/>
</dbReference>
<evidence type="ECO:0000313" key="3">
    <source>
        <dbReference type="EMBL" id="QHS58788.1"/>
    </source>
</evidence>
<dbReference type="InterPro" id="IPR036426">
    <property type="entry name" value="Bulb-type_lectin_dom_sf"/>
</dbReference>
<keyword evidence="1" id="KW-0732">Signal</keyword>
<proteinExistence type="predicted"/>
<dbReference type="RefSeq" id="WP_162330491.1">
    <property type="nucleotide sequence ID" value="NZ_CP048113.1"/>
</dbReference>
<dbReference type="InterPro" id="IPR024079">
    <property type="entry name" value="MetalloPept_cat_dom_sf"/>
</dbReference>
<dbReference type="Gene3D" id="3.40.390.10">
    <property type="entry name" value="Collagenase (Catalytic Domain)"/>
    <property type="match status" value="1"/>
</dbReference>
<dbReference type="SUPFAM" id="SSF55486">
    <property type="entry name" value="Metalloproteases ('zincins'), catalytic domain"/>
    <property type="match status" value="1"/>
</dbReference>
<reference evidence="3 4" key="1">
    <citation type="submission" date="2020-01" db="EMBL/GenBank/DDBJ databases">
        <title>Complete genome sequence of Chitinophaga sp. H33E-04 isolated from quinoa roots.</title>
        <authorList>
            <person name="Weon H.-Y."/>
            <person name="Lee S.A."/>
        </authorList>
    </citation>
    <scope>NUCLEOTIDE SEQUENCE [LARGE SCALE GENOMIC DNA]</scope>
    <source>
        <strain evidence="3 4">H33E-04</strain>
    </source>
</reference>
<name>A0A6B9Z960_9BACT</name>
<evidence type="ECO:0000256" key="1">
    <source>
        <dbReference type="SAM" id="SignalP"/>
    </source>
</evidence>
<sequence>MRKFQYILYVVLLMSFAISCSKEHTTEETSSGAINTNDPVIKRILSEGYTLSDIEELPDRYIVQHDLIFYKKEPGQGTGAPTTEQARSPYLVAPAYRNINVYLDGSFSTINLSAILDNVIAAYNAVGSGIRLTRVYSSSSANITVTQNSLQLGVCGQAGFPFSNGQPFNVVYISEYTLNYYGLTSTAQLTMLVAHELGHCIGLRHTNWQPSGESAAIHIPSTPSTDGSSIMNGGTCGASWAGLSYYDKVALLSLYPVTLGGPNNLQPGQQLAQGELIRSEDGRFILVLQGDGNLVLYYYNVALWNSGTYGNPGITKAIMQGDGNLVLYDNNFVPYWSSGTSAYPGSYLVLQNDGNLVVYQGATARWASNTGGY</sequence>
<dbReference type="GO" id="GO:0008237">
    <property type="term" value="F:metallopeptidase activity"/>
    <property type="evidence" value="ECO:0007669"/>
    <property type="project" value="InterPro"/>
</dbReference>
<dbReference type="Proteomes" id="UP000476411">
    <property type="component" value="Chromosome"/>
</dbReference>
<evidence type="ECO:0000259" key="2">
    <source>
        <dbReference type="PROSITE" id="PS50927"/>
    </source>
</evidence>